<keyword evidence="2" id="KW-0812">Transmembrane</keyword>
<dbReference type="InterPro" id="IPR002645">
    <property type="entry name" value="STAS_dom"/>
</dbReference>
<dbReference type="InterPro" id="IPR018490">
    <property type="entry name" value="cNMP-bd_dom_sf"/>
</dbReference>
<dbReference type="SUPFAM" id="SSF51206">
    <property type="entry name" value="cAMP-binding domain-like"/>
    <property type="match status" value="1"/>
</dbReference>
<keyword evidence="5" id="KW-1185">Reference proteome</keyword>
<evidence type="ECO:0000313" key="5">
    <source>
        <dbReference type="Proteomes" id="UP000095751"/>
    </source>
</evidence>
<dbReference type="PANTHER" id="PTHR43310">
    <property type="entry name" value="SULFATE TRANSPORTER YBAR-RELATED"/>
    <property type="match status" value="1"/>
</dbReference>
<keyword evidence="2" id="KW-1133">Transmembrane helix</keyword>
<dbReference type="Gene3D" id="3.30.750.24">
    <property type="entry name" value="STAS domain"/>
    <property type="match status" value="1"/>
</dbReference>
<feature type="region of interest" description="Disordered" evidence="1">
    <location>
        <begin position="180"/>
        <end position="214"/>
    </location>
</feature>
<evidence type="ECO:0000259" key="3">
    <source>
        <dbReference type="PROSITE" id="PS50801"/>
    </source>
</evidence>
<feature type="transmembrane region" description="Helical" evidence="2">
    <location>
        <begin position="732"/>
        <end position="763"/>
    </location>
</feature>
<feature type="transmembrane region" description="Helical" evidence="2">
    <location>
        <begin position="418"/>
        <end position="438"/>
    </location>
</feature>
<dbReference type="InParanoid" id="A0A1E7FT44"/>
<feature type="transmembrane region" description="Helical" evidence="2">
    <location>
        <begin position="245"/>
        <end position="266"/>
    </location>
</feature>
<feature type="transmembrane region" description="Helical" evidence="2">
    <location>
        <begin position="522"/>
        <end position="543"/>
    </location>
</feature>
<evidence type="ECO:0000256" key="2">
    <source>
        <dbReference type="SAM" id="Phobius"/>
    </source>
</evidence>
<feature type="transmembrane region" description="Helical" evidence="2">
    <location>
        <begin position="638"/>
        <end position="662"/>
    </location>
</feature>
<gene>
    <name evidence="4" type="ORF">FRACYDRAFT_234915</name>
</gene>
<feature type="transmembrane region" description="Helical" evidence="2">
    <location>
        <begin position="273"/>
        <end position="295"/>
    </location>
</feature>
<dbReference type="SUPFAM" id="SSF52091">
    <property type="entry name" value="SpoIIaa-like"/>
    <property type="match status" value="1"/>
</dbReference>
<dbReference type="Gene3D" id="2.60.120.10">
    <property type="entry name" value="Jelly Rolls"/>
    <property type="match status" value="1"/>
</dbReference>
<reference evidence="4 5" key="1">
    <citation type="submission" date="2016-09" db="EMBL/GenBank/DDBJ databases">
        <title>Extensive genetic diversity and differential bi-allelic expression allows diatom success in the polar Southern Ocean.</title>
        <authorList>
            <consortium name="DOE Joint Genome Institute"/>
            <person name="Mock T."/>
            <person name="Otillar R.P."/>
            <person name="Strauss J."/>
            <person name="Dupont C."/>
            <person name="Frickenhaus S."/>
            <person name="Maumus F."/>
            <person name="Mcmullan M."/>
            <person name="Sanges R."/>
            <person name="Schmutz J."/>
            <person name="Toseland A."/>
            <person name="Valas R."/>
            <person name="Veluchamy A."/>
            <person name="Ward B.J."/>
            <person name="Allen A."/>
            <person name="Barry K."/>
            <person name="Falciatore A."/>
            <person name="Ferrante M."/>
            <person name="Fortunato A.E."/>
            <person name="Gloeckner G."/>
            <person name="Gruber A."/>
            <person name="Hipkin R."/>
            <person name="Janech M."/>
            <person name="Kroth P."/>
            <person name="Leese F."/>
            <person name="Lindquist E."/>
            <person name="Lyon B.R."/>
            <person name="Martin J."/>
            <person name="Mayer C."/>
            <person name="Parker M."/>
            <person name="Quesneville H."/>
            <person name="Raymond J."/>
            <person name="Uhlig C."/>
            <person name="Valentin K.U."/>
            <person name="Worden A.Z."/>
            <person name="Armbrust E.V."/>
            <person name="Bowler C."/>
            <person name="Green B."/>
            <person name="Moulton V."/>
            <person name="Van Oosterhout C."/>
            <person name="Grigoriev I."/>
        </authorList>
    </citation>
    <scope>NUCLEOTIDE SEQUENCE [LARGE SCALE GENOMIC DNA]</scope>
    <source>
        <strain evidence="4 5">CCMP1102</strain>
    </source>
</reference>
<evidence type="ECO:0000313" key="4">
    <source>
        <dbReference type="EMBL" id="OEU21287.1"/>
    </source>
</evidence>
<feature type="compositionally biased region" description="Low complexity" evidence="1">
    <location>
        <begin position="65"/>
        <end position="81"/>
    </location>
</feature>
<dbReference type="PROSITE" id="PS50801">
    <property type="entry name" value="STAS"/>
    <property type="match status" value="1"/>
</dbReference>
<proteinExistence type="predicted"/>
<protein>
    <recommendedName>
        <fullName evidence="3">STAS domain-containing protein</fullName>
    </recommendedName>
</protein>
<sequence length="1138" mass="124930">MYNSKEEDGGQKQTKNDANAAPSLLGLFNPLHPSTNVTEFIEADINAPAGSDSHLMGLFAPPTASRTQSSEVSSSSILPRSGDGGGGGSLSLSSLPITTTTSVVSPNKQNPFHTPQSSIDMNPMMIGELDKTPKAGIGKYSYGGVGNHNNNNNNNISTSHIRITSKIHARMPSLAMPVISESRPQSTSDIMNDKSNNNNSHHYQHDDNNNNKNQDDVHQTQIVRIGFISRNIKDIIDSLKLPTTYIGSFVYVLYHVVFCLALASAIMRPNNPVSILGLMTKTAALGTLAASPIYWARLAQDVPALYPTADLFLAPLLAKLALIVDQTLADDINITKEENDAVFLASFGVLTAIGTCISSCLLLAASVFKLANLGSYLPFPVICGFFSAVGILTWTLAINVDTGGTSIGTILTCGDVDLIRHALIHHIPTLIVAGFMKYLGPKNPFFVCLVVAVTVALYYLFMLITGTTLDELKEQGWFWSHEELVYEGYTSTIGFDEWAPPAPFGVIAAVRHVHWGAVREGLSTAIAMSFLYLIRCSVHGAALKKNIPNLSRTVLKETIANDVEDIKCSNNEIKINKPPSIKSRKFSEAVDIEAVMRPLLAQAKTNNTDNTNDNKEAGIAKYHTVHAKPTSITLKNIYLTYGWSQAVTFIVGGFPITPAVAASPTMFSLGADDLGPQIGSILLLFVFYLTDFQIVCYIPKPAFSAMLVLSFFDMMITWFYRSFFKTKDKREWIVVPAIVICAFALDLLSAVFIGIAFSTFIFVGAFFRSGVVKYVANGQCINSTIERPFRMGKWLNDNGNQIQVICLQNYLFFGNASSIYTYVFELFESSNDEDQFAMKCKPRFLILDLTLVTGMDTSAVDVFSQIRNLCSGSKCKLFMAGMSQNIRSILSLGGFNPDTGIRSRRQTRFFARLDAGLGKAEDMLLDTDFNDDRNVIRHLMGINDTGFQTALHHIDTEHGDNFSRELAGLQKYTTMLELQPGEALYEDGKSRNFERGLFFIELGVLKVELETGNTATRRIGTMNGPSGGSGDTLTRMKRCTLLDSISAEPQTFRLARLGVGWVAGTMEFFQMKRPGNQVALTYCKLHHLPFSKIQGIEFDDPGLVLKLYKLLSYLMAQRQEATIGQLATLHSIMSSPGH</sequence>
<feature type="compositionally biased region" description="Low complexity" evidence="1">
    <location>
        <begin position="90"/>
        <end position="105"/>
    </location>
</feature>
<dbReference type="InterPro" id="IPR052706">
    <property type="entry name" value="Membrane-Transporter-like"/>
</dbReference>
<dbReference type="AlphaFoldDB" id="A0A1E7FT44"/>
<keyword evidence="2" id="KW-0472">Membrane</keyword>
<feature type="transmembrane region" description="Helical" evidence="2">
    <location>
        <begin position="445"/>
        <end position="464"/>
    </location>
</feature>
<dbReference type="InterPro" id="IPR014710">
    <property type="entry name" value="RmlC-like_jellyroll"/>
</dbReference>
<dbReference type="Pfam" id="PF01740">
    <property type="entry name" value="STAS"/>
    <property type="match status" value="1"/>
</dbReference>
<dbReference type="PANTHER" id="PTHR43310:SF2">
    <property type="entry name" value="SLC26A_SULP TRANSPORTER DOMAIN-CONTAINING PROTEIN"/>
    <property type="match status" value="1"/>
</dbReference>
<feature type="transmembrane region" description="Helical" evidence="2">
    <location>
        <begin position="341"/>
        <end position="364"/>
    </location>
</feature>
<feature type="compositionally biased region" description="Polar residues" evidence="1">
    <location>
        <begin position="182"/>
        <end position="195"/>
    </location>
</feature>
<dbReference type="OrthoDB" id="409725at2759"/>
<feature type="domain" description="STAS" evidence="3">
    <location>
        <begin position="804"/>
        <end position="920"/>
    </location>
</feature>
<feature type="compositionally biased region" description="Basic and acidic residues" evidence="1">
    <location>
        <begin position="203"/>
        <end position="214"/>
    </location>
</feature>
<dbReference type="EMBL" id="KV784354">
    <property type="protein sequence ID" value="OEU21287.1"/>
    <property type="molecule type" value="Genomic_DNA"/>
</dbReference>
<feature type="transmembrane region" description="Helical" evidence="2">
    <location>
        <begin position="702"/>
        <end position="720"/>
    </location>
</feature>
<name>A0A1E7FT44_9STRA</name>
<dbReference type="CDD" id="cd07042">
    <property type="entry name" value="STAS_SulP_like_sulfate_transporter"/>
    <property type="match status" value="1"/>
</dbReference>
<feature type="transmembrane region" description="Helical" evidence="2">
    <location>
        <begin position="376"/>
        <end position="398"/>
    </location>
</feature>
<dbReference type="InterPro" id="IPR036513">
    <property type="entry name" value="STAS_dom_sf"/>
</dbReference>
<organism evidence="4 5">
    <name type="scientific">Fragilariopsis cylindrus CCMP1102</name>
    <dbReference type="NCBI Taxonomy" id="635003"/>
    <lineage>
        <taxon>Eukaryota</taxon>
        <taxon>Sar</taxon>
        <taxon>Stramenopiles</taxon>
        <taxon>Ochrophyta</taxon>
        <taxon>Bacillariophyta</taxon>
        <taxon>Bacillariophyceae</taxon>
        <taxon>Bacillariophycidae</taxon>
        <taxon>Bacillariales</taxon>
        <taxon>Bacillariaceae</taxon>
        <taxon>Fragilariopsis</taxon>
    </lineage>
</organism>
<evidence type="ECO:0000256" key="1">
    <source>
        <dbReference type="SAM" id="MobiDB-lite"/>
    </source>
</evidence>
<feature type="compositionally biased region" description="Polar residues" evidence="1">
    <location>
        <begin position="106"/>
        <end position="120"/>
    </location>
</feature>
<accession>A0A1E7FT44</accession>
<dbReference type="Proteomes" id="UP000095751">
    <property type="component" value="Unassembled WGS sequence"/>
</dbReference>
<dbReference type="KEGG" id="fcy:FRACYDRAFT_234915"/>
<feature type="region of interest" description="Disordered" evidence="1">
    <location>
        <begin position="54"/>
        <end position="123"/>
    </location>
</feature>